<dbReference type="CDD" id="cd09917">
    <property type="entry name" value="F-box_SF"/>
    <property type="match status" value="1"/>
</dbReference>
<proteinExistence type="predicted"/>
<dbReference type="OrthoDB" id="3139399at2759"/>
<feature type="non-terminal residue" evidence="2">
    <location>
        <position position="1"/>
    </location>
</feature>
<name>A0A4Y7PIG0_9AGAM</name>
<dbReference type="STRING" id="50990.A0A4Y7PIG0"/>
<keyword evidence="3" id="KW-1185">Reference proteome</keyword>
<sequence length="56" mass="6486">PILQIPHEITSEIFQNCLPEDKFPQPSVECAPVQVSRVCRTWRRLAIGTPRLWSQI</sequence>
<dbReference type="PROSITE" id="PS50181">
    <property type="entry name" value="FBOX"/>
    <property type="match status" value="1"/>
</dbReference>
<evidence type="ECO:0000259" key="1">
    <source>
        <dbReference type="PROSITE" id="PS50181"/>
    </source>
</evidence>
<feature type="non-terminal residue" evidence="2">
    <location>
        <position position="56"/>
    </location>
</feature>
<organism evidence="2 3">
    <name type="scientific">Rickenella mellea</name>
    <dbReference type="NCBI Taxonomy" id="50990"/>
    <lineage>
        <taxon>Eukaryota</taxon>
        <taxon>Fungi</taxon>
        <taxon>Dikarya</taxon>
        <taxon>Basidiomycota</taxon>
        <taxon>Agaricomycotina</taxon>
        <taxon>Agaricomycetes</taxon>
        <taxon>Hymenochaetales</taxon>
        <taxon>Rickenellaceae</taxon>
        <taxon>Rickenella</taxon>
    </lineage>
</organism>
<dbReference type="Pfam" id="PF12937">
    <property type="entry name" value="F-box-like"/>
    <property type="match status" value="1"/>
</dbReference>
<evidence type="ECO:0000313" key="3">
    <source>
        <dbReference type="Proteomes" id="UP000294933"/>
    </source>
</evidence>
<protein>
    <recommendedName>
        <fullName evidence="1">F-box domain-containing protein</fullName>
    </recommendedName>
</protein>
<reference evidence="2 3" key="1">
    <citation type="submission" date="2018-06" db="EMBL/GenBank/DDBJ databases">
        <title>A transcriptomic atlas of mushroom development highlights an independent origin of complex multicellularity.</title>
        <authorList>
            <consortium name="DOE Joint Genome Institute"/>
            <person name="Krizsan K."/>
            <person name="Almasi E."/>
            <person name="Merenyi Z."/>
            <person name="Sahu N."/>
            <person name="Viragh M."/>
            <person name="Koszo T."/>
            <person name="Mondo S."/>
            <person name="Kiss B."/>
            <person name="Balint B."/>
            <person name="Kues U."/>
            <person name="Barry K."/>
            <person name="Hegedus J.C."/>
            <person name="Henrissat B."/>
            <person name="Johnson J."/>
            <person name="Lipzen A."/>
            <person name="Ohm R."/>
            <person name="Nagy I."/>
            <person name="Pangilinan J."/>
            <person name="Yan J."/>
            <person name="Xiong Y."/>
            <person name="Grigoriev I.V."/>
            <person name="Hibbett D.S."/>
            <person name="Nagy L.G."/>
        </authorList>
    </citation>
    <scope>NUCLEOTIDE SEQUENCE [LARGE SCALE GENOMIC DNA]</scope>
    <source>
        <strain evidence="2 3">SZMC22713</strain>
    </source>
</reference>
<dbReference type="InterPro" id="IPR001810">
    <property type="entry name" value="F-box_dom"/>
</dbReference>
<dbReference type="AlphaFoldDB" id="A0A4Y7PIG0"/>
<feature type="domain" description="F-box" evidence="1">
    <location>
        <begin position="1"/>
        <end position="56"/>
    </location>
</feature>
<dbReference type="Proteomes" id="UP000294933">
    <property type="component" value="Unassembled WGS sequence"/>
</dbReference>
<dbReference type="Gene3D" id="1.20.1280.50">
    <property type="match status" value="1"/>
</dbReference>
<gene>
    <name evidence="2" type="ORF">BD410DRAFT_683257</name>
</gene>
<dbReference type="SUPFAM" id="SSF81383">
    <property type="entry name" value="F-box domain"/>
    <property type="match status" value="1"/>
</dbReference>
<dbReference type="EMBL" id="ML170283">
    <property type="protein sequence ID" value="TDL15263.1"/>
    <property type="molecule type" value="Genomic_DNA"/>
</dbReference>
<dbReference type="InterPro" id="IPR036047">
    <property type="entry name" value="F-box-like_dom_sf"/>
</dbReference>
<accession>A0A4Y7PIG0</accession>
<dbReference type="VEuPathDB" id="FungiDB:BD410DRAFT_683257"/>
<evidence type="ECO:0000313" key="2">
    <source>
        <dbReference type="EMBL" id="TDL15263.1"/>
    </source>
</evidence>